<accession>A0A5B8HWI0</accession>
<sequence length="206" mass="25072">MEIISDDIFKIKIKKRNNEDKKYLLENSPEGNIIGIIPFLWQKVNVSNPNKKLFLNKNYFLGSEKMEFINFRDKNENETEMTYKKLIKKEIITFFENKYQLEGIKFKNLVEILDINEGKIKIYSIYLNKNKKNYKKILKKIDDIKNIRYLIYYNNYELDDKELLENTYLLEDNKYILNKYFIIEKNEKTILKLPIRTLYNKIIADY</sequence>
<dbReference type="EMBL" id="MK250094">
    <property type="protein sequence ID" value="QDY52469.1"/>
    <property type="molecule type" value="Genomic_DNA"/>
</dbReference>
<reference evidence="1" key="1">
    <citation type="submission" date="2018-11" db="EMBL/GenBank/DDBJ databases">
        <title>A distinct lineage of giant viruses engineers rhodopsin photosystems in predatory marine eukaryotes.</title>
        <authorList>
            <person name="Needham D.M."/>
            <person name="Yoshizawa S."/>
            <person name="Hosaka T."/>
            <person name="Poirier C."/>
            <person name="Choi C.-J."/>
            <person name="Hehenberger E."/>
            <person name="Irwin N.A.T."/>
            <person name="Wilken S."/>
            <person name="Yung C.-M."/>
            <person name="Bachy C."/>
            <person name="Kurihara R."/>
            <person name="Nakajima Y."/>
            <person name="Kojima K."/>
            <person name="Kimura-Someya T."/>
            <person name="Leonard G."/>
            <person name="Malmstrom R.R."/>
            <person name="Mende D."/>
            <person name="Olson D.K."/>
            <person name="Sudo Y."/>
            <person name="Sudek S."/>
            <person name="Richards T.A."/>
            <person name="DeLong E.F."/>
            <person name="Keeling P.J."/>
            <person name="Santoro A.E."/>
            <person name="Shirouzu M."/>
            <person name="Iwasaki W."/>
            <person name="Worden A.Z."/>
        </authorList>
    </citation>
    <scope>NUCLEOTIDE SEQUENCE</scope>
</reference>
<proteinExistence type="predicted"/>
<protein>
    <submittedName>
        <fullName evidence="1">Uncharacterized protein</fullName>
    </submittedName>
</protein>
<gene>
    <name evidence="1" type="ORF">10_10</name>
</gene>
<organism evidence="1">
    <name type="scientific">Mimiviridae sp. ChoanoV1</name>
    <dbReference type="NCBI Taxonomy" id="2596887"/>
    <lineage>
        <taxon>Viruses</taxon>
        <taxon>Varidnaviria</taxon>
        <taxon>Bamfordvirae</taxon>
        <taxon>Nucleocytoviricota</taxon>
        <taxon>Megaviricetes</taxon>
        <taxon>Imitervirales</taxon>
        <taxon>Schizomimiviridae</taxon>
    </lineage>
</organism>
<evidence type="ECO:0000313" key="1">
    <source>
        <dbReference type="EMBL" id="QDY52469.1"/>
    </source>
</evidence>
<name>A0A5B8HWI0_9VIRU</name>